<organism evidence="3 4">
    <name type="scientific">Candidatus Omnitrophus magneticus</name>
    <dbReference type="NCBI Taxonomy" id="1609969"/>
    <lineage>
        <taxon>Bacteria</taxon>
        <taxon>Pseudomonadati</taxon>
        <taxon>Candidatus Omnitrophota</taxon>
        <taxon>Candidatus Omnitrophus</taxon>
    </lineage>
</organism>
<dbReference type="Proteomes" id="UP000033428">
    <property type="component" value="Unassembled WGS sequence"/>
</dbReference>
<feature type="transmembrane region" description="Helical" evidence="2">
    <location>
        <begin position="6"/>
        <end position="23"/>
    </location>
</feature>
<feature type="coiled-coil region" evidence="1">
    <location>
        <begin position="103"/>
        <end position="130"/>
    </location>
</feature>
<accession>A0A0F0CVH2</accession>
<evidence type="ECO:0000313" key="3">
    <source>
        <dbReference type="EMBL" id="KJJ86029.1"/>
    </source>
</evidence>
<keyword evidence="2" id="KW-1133">Transmembrane helix</keyword>
<keyword evidence="2" id="KW-0812">Transmembrane</keyword>
<keyword evidence="1" id="KW-0175">Coiled coil</keyword>
<dbReference type="PROSITE" id="PS51257">
    <property type="entry name" value="PROKAR_LIPOPROTEIN"/>
    <property type="match status" value="1"/>
</dbReference>
<evidence type="ECO:0008006" key="5">
    <source>
        <dbReference type="Google" id="ProtNLM"/>
    </source>
</evidence>
<evidence type="ECO:0000256" key="1">
    <source>
        <dbReference type="SAM" id="Coils"/>
    </source>
</evidence>
<sequence>MDLRSYGFILSILVIFFIALSGCDMKNRAALEKEIVSYDSSFRSVLTERDSLQKNLDALTQEYNAKFFKIDDQINVLKHAKLVLRNEYSNKSNSIKNNIIPYRDKLKENLKRLKSSLREKEKEQHTIKRDIKEITDLMDKKERLGLTTEEFVVWKKKLAILEDKRLAIEKEITNYNKEIEIANFKLKVLNVR</sequence>
<dbReference type="EMBL" id="JYNY01000020">
    <property type="protein sequence ID" value="KJJ86029.1"/>
    <property type="molecule type" value="Genomic_DNA"/>
</dbReference>
<gene>
    <name evidence="3" type="ORF">OMAG_000096</name>
</gene>
<protein>
    <recommendedName>
        <fullName evidence="5">Lipoprotein</fullName>
    </recommendedName>
</protein>
<evidence type="ECO:0000256" key="2">
    <source>
        <dbReference type="SAM" id="Phobius"/>
    </source>
</evidence>
<keyword evidence="4" id="KW-1185">Reference proteome</keyword>
<proteinExistence type="predicted"/>
<dbReference type="AlphaFoldDB" id="A0A0F0CVH2"/>
<evidence type="ECO:0000313" key="4">
    <source>
        <dbReference type="Proteomes" id="UP000033428"/>
    </source>
</evidence>
<keyword evidence="2" id="KW-0472">Membrane</keyword>
<reference evidence="3 4" key="1">
    <citation type="submission" date="2015-02" db="EMBL/GenBank/DDBJ databases">
        <title>Single-cell genomics of uncultivated deep-branching MTB reveals a conserved set of magnetosome genes.</title>
        <authorList>
            <person name="Kolinko S."/>
            <person name="Richter M."/>
            <person name="Glockner F.O."/>
            <person name="Brachmann A."/>
            <person name="Schuler D."/>
        </authorList>
    </citation>
    <scope>NUCLEOTIDE SEQUENCE [LARGE SCALE GENOMIC DNA]</scope>
    <source>
        <strain evidence="3">SKK-01</strain>
    </source>
</reference>
<name>A0A0F0CVH2_9BACT</name>
<comment type="caution">
    <text evidence="3">The sequence shown here is derived from an EMBL/GenBank/DDBJ whole genome shotgun (WGS) entry which is preliminary data.</text>
</comment>